<evidence type="ECO:0000313" key="27">
    <source>
        <dbReference type="RefSeq" id="XP_030076477.1"/>
    </source>
</evidence>
<dbReference type="FunCoup" id="A0A6P7ZAW1">
    <property type="interactions" value="117"/>
</dbReference>
<keyword evidence="26" id="KW-1185">Reference proteome</keyword>
<evidence type="ECO:0000256" key="14">
    <source>
        <dbReference type="ARBA" id="ARBA00023065"/>
    </source>
</evidence>
<evidence type="ECO:0000256" key="23">
    <source>
        <dbReference type="SAM" id="SignalP"/>
    </source>
</evidence>
<dbReference type="Proteomes" id="UP000515156">
    <property type="component" value="Chromosome 1"/>
</dbReference>
<feature type="transmembrane region" description="Helical" evidence="22">
    <location>
        <begin position="605"/>
        <end position="627"/>
    </location>
</feature>
<evidence type="ECO:0000256" key="2">
    <source>
        <dbReference type="ARBA" id="ARBA00004424"/>
    </source>
</evidence>
<evidence type="ECO:0000256" key="9">
    <source>
        <dbReference type="ARBA" id="ARBA00022753"/>
    </source>
</evidence>
<keyword evidence="8 23" id="KW-0732">Signal</keyword>
<feature type="domain" description="Zinc transporter ZIP4/12 EF-hand" evidence="25">
    <location>
        <begin position="275"/>
        <end position="351"/>
    </location>
</feature>
<keyword evidence="14" id="KW-0406">Ion transport</keyword>
<evidence type="ECO:0000256" key="22">
    <source>
        <dbReference type="SAM" id="Phobius"/>
    </source>
</evidence>
<comment type="subcellular location">
    <subcellularLocation>
        <location evidence="2">Apical cell membrane</location>
        <topology evidence="2">Multi-pass membrane protein</topology>
    </subcellularLocation>
    <subcellularLocation>
        <location evidence="1">Recycling endosome membrane</location>
        <topology evidence="1">Multi-pass membrane protein</topology>
    </subcellularLocation>
</comment>
<dbReference type="GeneID" id="115481469"/>
<name>A0A6P7ZAW1_9AMPH</name>
<accession>A0A6P7ZAW1</accession>
<feature type="transmembrane region" description="Helical" evidence="22">
    <location>
        <begin position="450"/>
        <end position="468"/>
    </location>
</feature>
<evidence type="ECO:0000256" key="7">
    <source>
        <dbReference type="ARBA" id="ARBA00022723"/>
    </source>
</evidence>
<feature type="transmembrane region" description="Helical" evidence="22">
    <location>
        <begin position="371"/>
        <end position="395"/>
    </location>
</feature>
<evidence type="ECO:0000256" key="18">
    <source>
        <dbReference type="ARBA" id="ARBA00041703"/>
    </source>
</evidence>
<evidence type="ECO:0000259" key="25">
    <source>
        <dbReference type="Pfam" id="PF21116"/>
    </source>
</evidence>
<dbReference type="KEGG" id="muo:115481469"/>
<dbReference type="OrthoDB" id="200954at2759"/>
<dbReference type="GO" id="GO:0046872">
    <property type="term" value="F:metal ion binding"/>
    <property type="evidence" value="ECO:0007669"/>
    <property type="project" value="UniProtKB-KW"/>
</dbReference>
<organism evidence="26 27">
    <name type="scientific">Microcaecilia unicolor</name>
    <dbReference type="NCBI Taxonomy" id="1415580"/>
    <lineage>
        <taxon>Eukaryota</taxon>
        <taxon>Metazoa</taxon>
        <taxon>Chordata</taxon>
        <taxon>Craniata</taxon>
        <taxon>Vertebrata</taxon>
        <taxon>Euteleostomi</taxon>
        <taxon>Amphibia</taxon>
        <taxon>Gymnophiona</taxon>
        <taxon>Siphonopidae</taxon>
        <taxon>Microcaecilia</taxon>
    </lineage>
</organism>
<comment type="similarity">
    <text evidence="3">Belongs to the ZIP transporter (TC 2.A.5) family.</text>
</comment>
<reference evidence="27" key="1">
    <citation type="submission" date="2025-08" db="UniProtKB">
        <authorList>
            <consortium name="RefSeq"/>
        </authorList>
    </citation>
    <scope>IDENTIFICATION</scope>
</reference>
<feature type="region of interest" description="Disordered" evidence="21">
    <location>
        <begin position="250"/>
        <end position="293"/>
    </location>
</feature>
<evidence type="ECO:0000256" key="5">
    <source>
        <dbReference type="ARBA" id="ARBA00022475"/>
    </source>
</evidence>
<dbReference type="InParanoid" id="A0A6P7ZAW1"/>
<feature type="signal peptide" evidence="23">
    <location>
        <begin position="1"/>
        <end position="22"/>
    </location>
</feature>
<dbReference type="GO" id="GO:0055038">
    <property type="term" value="C:recycling endosome membrane"/>
    <property type="evidence" value="ECO:0007669"/>
    <property type="project" value="UniProtKB-SubCell"/>
</dbReference>
<comment type="catalytic activity">
    <reaction evidence="16">
        <text>Zn(2+)(in) = Zn(2+)(out)</text>
        <dbReference type="Rhea" id="RHEA:29351"/>
        <dbReference type="ChEBI" id="CHEBI:29105"/>
    </reaction>
</comment>
<evidence type="ECO:0000256" key="1">
    <source>
        <dbReference type="ARBA" id="ARBA00004195"/>
    </source>
</evidence>
<keyword evidence="9" id="KW-0967">Endosome</keyword>
<evidence type="ECO:0000256" key="21">
    <source>
        <dbReference type="SAM" id="MobiDB-lite"/>
    </source>
</evidence>
<keyword evidence="10" id="KW-0862">Zinc</keyword>
<feature type="transmembrane region" description="Helical" evidence="22">
    <location>
        <begin position="664"/>
        <end position="687"/>
    </location>
</feature>
<feature type="chain" id="PRO_5027916978" description="Zinc transporter ZIP4" evidence="23">
    <location>
        <begin position="23"/>
        <end position="693"/>
    </location>
</feature>
<dbReference type="InterPro" id="IPR003689">
    <property type="entry name" value="ZIP"/>
</dbReference>
<dbReference type="InterPro" id="IPR050799">
    <property type="entry name" value="ZIP_Transporter"/>
</dbReference>
<evidence type="ECO:0000256" key="12">
    <source>
        <dbReference type="ARBA" id="ARBA00022906"/>
    </source>
</evidence>
<dbReference type="RefSeq" id="XP_030076477.1">
    <property type="nucleotide sequence ID" value="XM_030220617.1"/>
</dbReference>
<evidence type="ECO:0000259" key="24">
    <source>
        <dbReference type="Pfam" id="PF18292"/>
    </source>
</evidence>
<evidence type="ECO:0000256" key="8">
    <source>
        <dbReference type="ARBA" id="ARBA00022729"/>
    </source>
</evidence>
<feature type="transmembrane region" description="Helical" evidence="22">
    <location>
        <begin position="407"/>
        <end position="430"/>
    </location>
</feature>
<dbReference type="GO" id="GO:0016324">
    <property type="term" value="C:apical plasma membrane"/>
    <property type="evidence" value="ECO:0007669"/>
    <property type="project" value="UniProtKB-SubCell"/>
</dbReference>
<evidence type="ECO:0000256" key="3">
    <source>
        <dbReference type="ARBA" id="ARBA00006939"/>
    </source>
</evidence>
<dbReference type="CTD" id="55630"/>
<dbReference type="InterPro" id="IPR041137">
    <property type="entry name" value="ZIP4_N"/>
</dbReference>
<evidence type="ECO:0000256" key="20">
    <source>
        <dbReference type="ARBA" id="ARBA00055808"/>
    </source>
</evidence>
<dbReference type="GO" id="GO:0005385">
    <property type="term" value="F:zinc ion transmembrane transporter activity"/>
    <property type="evidence" value="ECO:0007669"/>
    <property type="project" value="TreeGrafter"/>
</dbReference>
<keyword evidence="13 22" id="KW-1133">Transmembrane helix</keyword>
<gene>
    <name evidence="27" type="primary">SLC39A4</name>
</gene>
<dbReference type="GO" id="GO:0140410">
    <property type="term" value="F:monoatomic cation:bicarbonate symporter activity"/>
    <property type="evidence" value="ECO:0007669"/>
    <property type="project" value="TreeGrafter"/>
</dbReference>
<dbReference type="AlphaFoldDB" id="A0A6P7ZAW1"/>
<dbReference type="Pfam" id="PF02535">
    <property type="entry name" value="Zip"/>
    <property type="match status" value="1"/>
</dbReference>
<keyword evidence="12" id="KW-0864">Zinc transport</keyword>
<evidence type="ECO:0000256" key="19">
    <source>
        <dbReference type="ARBA" id="ARBA00042777"/>
    </source>
</evidence>
<protein>
    <recommendedName>
        <fullName evidence="17">Zinc transporter ZIP4</fullName>
    </recommendedName>
    <alternativeName>
        <fullName evidence="19">Solute carrier family 39 member 4</fullName>
    </alternativeName>
    <alternativeName>
        <fullName evidence="18">Zrt- and Irt-like protein 4</fullName>
    </alternativeName>
</protein>
<feature type="transmembrane region" description="Helical" evidence="22">
    <location>
        <begin position="633"/>
        <end position="652"/>
    </location>
</feature>
<feature type="region of interest" description="Disordered" evidence="21">
    <location>
        <begin position="513"/>
        <end position="535"/>
    </location>
</feature>
<dbReference type="InterPro" id="IPR049406">
    <property type="entry name" value="ZIP4_12_EF-hand"/>
</dbReference>
<keyword evidence="7" id="KW-0479">Metal-binding</keyword>
<comment type="function">
    <text evidence="20">Selective transporter that mediates the uptake of Zn(2+). Plays an essential role for dietary zinc uptake from small intestine. The Zn(2+) uniporter activity is regulated by zinc availability. Also exhibits polyspecific binding and transport of Cu(2+), Cd(2+) and possibly Ni(2+) but at higher concentrations.</text>
</comment>
<dbReference type="GO" id="GO:0071578">
    <property type="term" value="P:zinc ion import across plasma membrane"/>
    <property type="evidence" value="ECO:0007669"/>
    <property type="project" value="TreeGrafter"/>
</dbReference>
<evidence type="ECO:0000256" key="11">
    <source>
        <dbReference type="ARBA" id="ARBA00022843"/>
    </source>
</evidence>
<proteinExistence type="inferred from homology"/>
<sequence length="693" mass="77320">MASFSPQHCLLLLLLLPGQAEGTELLKEQKIFHGVVDFLTTAEDSSSQPTVSSFLNHLQNRVQCAEVPCGKCLSSQHFFLLVGQNSSNDSNLTISDFFEAAPGLVHYLSDPVLNCSMLENSHWAAEASAFLANFTRENVSESIHEKLGSLLKQIQETYKAEQKDPKPCSDVHQIMEDTDLDTSNITQGALRQVFGVIIYLVLEGRCIHSLPSPSFFLEFIFHKYSNESQNLTMQELGNIMEVLKVGAKDNHEDHEDHGESHPEHGHTHEESHPEHGHTHEESHPEHRHAASRRLWKRSISESKRNATSWDTTCFSPADILKIYGISPEMGISAFDFTQLSPALIQQQLSSACRATHLDPDPGRQLTTAEKYIYGSIATFIICIFAVFGIVLLLCTSCTSAYQYLIQLFVALAVGSLTGDAFLHLIPQFLGLHSHSQEGHNHEEHKSEDKIYTWKMLAALGGLYAFFVLEKIFSILMFKDEVEEEKEDHGHGHGHSHDPGVSLQIFRNERKKGKQTTSETDLVSPDQEIAQPQQKRSREMRMIPYMITIGDGIHNFADGLAIGAAFSISWKSGLATSIAVLCHELPHELGDFAAYLHAGVTVKMALLLNFGSALTAFIGLYIALSISANEEVEQWIFTVATGLFLYVALADMLPAMMNVKDKRPWLLFFLHNVGILVGWGILLLLSIYEENIML</sequence>
<evidence type="ECO:0000256" key="17">
    <source>
        <dbReference type="ARBA" id="ARBA00039394"/>
    </source>
</evidence>
<evidence type="ECO:0000256" key="10">
    <source>
        <dbReference type="ARBA" id="ARBA00022833"/>
    </source>
</evidence>
<feature type="compositionally biased region" description="Basic and acidic residues" evidence="21">
    <location>
        <begin position="250"/>
        <end position="288"/>
    </location>
</feature>
<dbReference type="PANTHER" id="PTHR12191">
    <property type="entry name" value="SOLUTE CARRIER FAMILY 39"/>
    <property type="match status" value="1"/>
</dbReference>
<dbReference type="PANTHER" id="PTHR12191:SF21">
    <property type="entry name" value="ZINC TRANSPORTER ZIP4"/>
    <property type="match status" value="1"/>
</dbReference>
<keyword evidence="5" id="KW-1003">Cell membrane</keyword>
<dbReference type="GO" id="GO:0030003">
    <property type="term" value="P:intracellular monoatomic cation homeostasis"/>
    <property type="evidence" value="ECO:0007669"/>
    <property type="project" value="TreeGrafter"/>
</dbReference>
<evidence type="ECO:0000256" key="4">
    <source>
        <dbReference type="ARBA" id="ARBA00022448"/>
    </source>
</evidence>
<keyword evidence="15 22" id="KW-0472">Membrane</keyword>
<evidence type="ECO:0000256" key="16">
    <source>
        <dbReference type="ARBA" id="ARBA00034634"/>
    </source>
</evidence>
<feature type="domain" description="Zinc transporter ZIP4/12 EF-hand" evidence="25">
    <location>
        <begin position="213"/>
        <end position="263"/>
    </location>
</feature>
<evidence type="ECO:0000313" key="26">
    <source>
        <dbReference type="Proteomes" id="UP000515156"/>
    </source>
</evidence>
<evidence type="ECO:0000256" key="6">
    <source>
        <dbReference type="ARBA" id="ARBA00022692"/>
    </source>
</evidence>
<dbReference type="Pfam" id="PF21116">
    <property type="entry name" value="EF-hand_Zip"/>
    <property type="match status" value="2"/>
</dbReference>
<keyword evidence="4" id="KW-0813">Transport</keyword>
<keyword evidence="6 22" id="KW-0812">Transmembrane</keyword>
<dbReference type="Pfam" id="PF18292">
    <property type="entry name" value="ZIP4_domain"/>
    <property type="match status" value="1"/>
</dbReference>
<evidence type="ECO:0000256" key="13">
    <source>
        <dbReference type="ARBA" id="ARBA00022989"/>
    </source>
</evidence>
<feature type="domain" description="Zinc transporter ZIP4 N-terminal" evidence="24">
    <location>
        <begin position="53"/>
        <end position="207"/>
    </location>
</feature>
<keyword evidence="11" id="KW-0832">Ubl conjugation</keyword>
<evidence type="ECO:0000256" key="15">
    <source>
        <dbReference type="ARBA" id="ARBA00023136"/>
    </source>
</evidence>